<dbReference type="PANTHER" id="PTHR43066">
    <property type="entry name" value="RHOMBOID-RELATED PROTEIN"/>
    <property type="match status" value="1"/>
</dbReference>
<evidence type="ECO:0000256" key="3">
    <source>
        <dbReference type="ARBA" id="ARBA00022989"/>
    </source>
</evidence>
<feature type="transmembrane region" description="Helical" evidence="5">
    <location>
        <begin position="210"/>
        <end position="232"/>
    </location>
</feature>
<dbReference type="GO" id="GO:0004252">
    <property type="term" value="F:serine-type endopeptidase activity"/>
    <property type="evidence" value="ECO:0007669"/>
    <property type="project" value="InterPro"/>
</dbReference>
<keyword evidence="3 5" id="KW-1133">Transmembrane helix</keyword>
<dbReference type="EMBL" id="LWAJ01000288">
    <property type="protein sequence ID" value="KZL47681.1"/>
    <property type="molecule type" value="Genomic_DNA"/>
</dbReference>
<evidence type="ECO:0000256" key="2">
    <source>
        <dbReference type="ARBA" id="ARBA00022692"/>
    </source>
</evidence>
<dbReference type="InterPro" id="IPR035952">
    <property type="entry name" value="Rhomboid-like_sf"/>
</dbReference>
<feature type="domain" description="Peptidase S54 rhomboid" evidence="6">
    <location>
        <begin position="75"/>
        <end position="229"/>
    </location>
</feature>
<dbReference type="AlphaFoldDB" id="A0A166I0C8"/>
<dbReference type="Gene3D" id="1.20.1540.10">
    <property type="entry name" value="Rhomboid-like"/>
    <property type="match status" value="1"/>
</dbReference>
<keyword evidence="2 5" id="KW-0812">Transmembrane</keyword>
<evidence type="ECO:0000259" key="6">
    <source>
        <dbReference type="Pfam" id="PF01694"/>
    </source>
</evidence>
<feature type="transmembrane region" description="Helical" evidence="5">
    <location>
        <begin position="115"/>
        <end position="133"/>
    </location>
</feature>
<sequence>MIPISDNIRLRHKPIIIYWLIGINIAIFLWQFKLEVSGELGSFINSWGLIPSQISSAVTTAIDVNPAAWVVVFWRSASLFLAMFLHGSFSQILGNLLFLWVFGKTVENLIGHGRFLALYLSAGILTAIAQIILEPSLRIPLIGANGAIAAILGAYLFKFPKVKIDTIVPLLIVYIPVEMPAYFYLFWWFIQQLFYGIGSLNIPPSGVNSASLAYWGQLLGLLMGAAFMRFIATAKDVRT</sequence>
<feature type="transmembrane region" description="Helical" evidence="5">
    <location>
        <begin position="15"/>
        <end position="32"/>
    </location>
</feature>
<dbReference type="GO" id="GO:0016020">
    <property type="term" value="C:membrane"/>
    <property type="evidence" value="ECO:0007669"/>
    <property type="project" value="UniProtKB-SubCell"/>
</dbReference>
<evidence type="ECO:0000313" key="8">
    <source>
        <dbReference type="Proteomes" id="UP000076555"/>
    </source>
</evidence>
<evidence type="ECO:0000313" key="7">
    <source>
        <dbReference type="EMBL" id="KZL47681.1"/>
    </source>
</evidence>
<protein>
    <submittedName>
        <fullName evidence="7">Rhomboid family intramembrane serine protease</fullName>
    </submittedName>
</protein>
<dbReference type="OrthoDB" id="9813074at2"/>
<dbReference type="Proteomes" id="UP000076555">
    <property type="component" value="Unassembled WGS sequence"/>
</dbReference>
<comment type="caution">
    <text evidence="7">The sequence shown here is derived from an EMBL/GenBank/DDBJ whole genome shotgun (WGS) entry which is preliminary data.</text>
</comment>
<dbReference type="SUPFAM" id="SSF144091">
    <property type="entry name" value="Rhomboid-like"/>
    <property type="match status" value="1"/>
</dbReference>
<keyword evidence="4 5" id="KW-0472">Membrane</keyword>
<feature type="transmembrane region" description="Helical" evidence="5">
    <location>
        <begin position="79"/>
        <end position="103"/>
    </location>
</feature>
<comment type="subcellular location">
    <subcellularLocation>
        <location evidence="1">Membrane</location>
        <topology evidence="1">Multi-pass membrane protein</topology>
    </subcellularLocation>
</comment>
<accession>A0A166I0C8</accession>
<keyword evidence="7" id="KW-0378">Hydrolase</keyword>
<dbReference type="PANTHER" id="PTHR43066:SF11">
    <property type="entry name" value="PEPTIDASE S54 RHOMBOID DOMAIN-CONTAINING PROTEIN"/>
    <property type="match status" value="1"/>
</dbReference>
<dbReference type="RefSeq" id="WP_063874604.1">
    <property type="nucleotide sequence ID" value="NZ_CAWMRI010000288.1"/>
</dbReference>
<proteinExistence type="predicted"/>
<dbReference type="GO" id="GO:0006508">
    <property type="term" value="P:proteolysis"/>
    <property type="evidence" value="ECO:0007669"/>
    <property type="project" value="UniProtKB-KW"/>
</dbReference>
<organism evidence="7 8">
    <name type="scientific">Nodularia spumigena CENA596</name>
    <dbReference type="NCBI Taxonomy" id="1819295"/>
    <lineage>
        <taxon>Bacteria</taxon>
        <taxon>Bacillati</taxon>
        <taxon>Cyanobacteriota</taxon>
        <taxon>Cyanophyceae</taxon>
        <taxon>Nostocales</taxon>
        <taxon>Nodulariaceae</taxon>
        <taxon>Nodularia</taxon>
    </lineage>
</organism>
<evidence type="ECO:0000256" key="4">
    <source>
        <dbReference type="ARBA" id="ARBA00023136"/>
    </source>
</evidence>
<feature type="transmembrane region" description="Helical" evidence="5">
    <location>
        <begin position="169"/>
        <end position="190"/>
    </location>
</feature>
<gene>
    <name evidence="7" type="ORF">A2T98_22070</name>
</gene>
<reference evidence="7 8" key="1">
    <citation type="submission" date="2016-04" db="EMBL/GenBank/DDBJ databases">
        <title>Draft Genome Assembly of the Bloom-forming Cyanobacterium Nodularia spumigena Strain CENA596 in Shrimp Production Ponds.</title>
        <authorList>
            <person name="Popin R.V."/>
            <person name="Rigonato J."/>
            <person name="Abreu V.A."/>
            <person name="Andreote A.P."/>
            <person name="Silveira S.B."/>
            <person name="Odebrecht C."/>
            <person name="Fiore M.F."/>
        </authorList>
    </citation>
    <scope>NUCLEOTIDE SEQUENCE [LARGE SCALE GENOMIC DNA]</scope>
    <source>
        <strain evidence="7 8">CENA596</strain>
    </source>
</reference>
<dbReference type="Pfam" id="PF01694">
    <property type="entry name" value="Rhomboid"/>
    <property type="match status" value="1"/>
</dbReference>
<feature type="transmembrane region" description="Helical" evidence="5">
    <location>
        <begin position="139"/>
        <end position="157"/>
    </location>
</feature>
<evidence type="ECO:0000256" key="1">
    <source>
        <dbReference type="ARBA" id="ARBA00004141"/>
    </source>
</evidence>
<keyword evidence="7" id="KW-0645">Protease</keyword>
<evidence type="ECO:0000256" key="5">
    <source>
        <dbReference type="SAM" id="Phobius"/>
    </source>
</evidence>
<name>A0A166I0C8_NODSP</name>
<dbReference type="InterPro" id="IPR022764">
    <property type="entry name" value="Peptidase_S54_rhomboid_dom"/>
</dbReference>